<protein>
    <submittedName>
        <fullName evidence="1">Uncharacterized protein</fullName>
    </submittedName>
</protein>
<keyword evidence="2" id="KW-1185">Reference proteome</keyword>
<organism evidence="1 2">
    <name type="scientific">Durusdinium trenchii</name>
    <dbReference type="NCBI Taxonomy" id="1381693"/>
    <lineage>
        <taxon>Eukaryota</taxon>
        <taxon>Sar</taxon>
        <taxon>Alveolata</taxon>
        <taxon>Dinophyceae</taxon>
        <taxon>Suessiales</taxon>
        <taxon>Symbiodiniaceae</taxon>
        <taxon>Durusdinium</taxon>
    </lineage>
</organism>
<proteinExistence type="predicted"/>
<name>A0ABP0LND6_9DINO</name>
<reference evidence="1 2" key="1">
    <citation type="submission" date="2024-02" db="EMBL/GenBank/DDBJ databases">
        <authorList>
            <person name="Chen Y."/>
            <person name="Shah S."/>
            <person name="Dougan E. K."/>
            <person name="Thang M."/>
            <person name="Chan C."/>
        </authorList>
    </citation>
    <scope>NUCLEOTIDE SEQUENCE [LARGE SCALE GENOMIC DNA]</scope>
</reference>
<accession>A0ABP0LND6</accession>
<dbReference type="EMBL" id="CAXAMM010017247">
    <property type="protein sequence ID" value="CAK9040723.1"/>
    <property type="molecule type" value="Genomic_DNA"/>
</dbReference>
<sequence length="245" mass="27238">MIVAISVGGCLSCICVGLYLYVQREKPLAVNVFGHQMQADGCPRSSDEHKGTFDSCRGGIPLEGFMEYAVSVGTEDREVVERSEGGYRTKRKVIPGYNRLCPKKQIRRIAPVSQENYGMLAVGARVRLIGLSQAHFNGLEGFITGGPNEKGRYTVDVIVDDDETHGLKDIDEDMTGWDPVGGYWTDQDLRISQAKNCEKHMVQFLCCRPCQPQKEDLHQCGVASRNSPYLPHKDFRSSILSIPLP</sequence>
<evidence type="ECO:0000313" key="2">
    <source>
        <dbReference type="Proteomes" id="UP001642464"/>
    </source>
</evidence>
<comment type="caution">
    <text evidence="1">The sequence shown here is derived from an EMBL/GenBank/DDBJ whole genome shotgun (WGS) entry which is preliminary data.</text>
</comment>
<gene>
    <name evidence="1" type="ORF">SCF082_LOCUS23626</name>
</gene>
<evidence type="ECO:0000313" key="1">
    <source>
        <dbReference type="EMBL" id="CAK9040723.1"/>
    </source>
</evidence>
<dbReference type="Proteomes" id="UP001642464">
    <property type="component" value="Unassembled WGS sequence"/>
</dbReference>